<dbReference type="HOGENOM" id="CLU_025620_1_0_11"/>
<dbReference type="EMBL" id="HG964448">
    <property type="protein sequence ID" value="CDO91642.1"/>
    <property type="molecule type" value="Genomic_DNA"/>
</dbReference>
<accession>A0A024K7W3</accession>
<dbReference type="InterPro" id="IPR027417">
    <property type="entry name" value="P-loop_NTPase"/>
</dbReference>
<dbReference type="PANTHER" id="PTHR43581">
    <property type="entry name" value="ATP/GTP PHOSPHATASE"/>
    <property type="match status" value="1"/>
</dbReference>
<dbReference type="SUPFAM" id="SSF52540">
    <property type="entry name" value="P-loop containing nucleoside triphosphate hydrolases"/>
    <property type="match status" value="1"/>
</dbReference>
<reference evidence="4" key="2">
    <citation type="submission" date="2014-04" db="EMBL/GenBank/DDBJ databases">
        <authorList>
            <person name="Urmite Genomes U."/>
        </authorList>
    </citation>
    <scope>NUCLEOTIDE SEQUENCE</scope>
    <source>
        <strain evidence="4">DSM 44626</strain>
    </source>
</reference>
<dbReference type="InterPro" id="IPR034139">
    <property type="entry name" value="TOPRIM_OLD"/>
</dbReference>
<dbReference type="Pfam" id="PF13304">
    <property type="entry name" value="AAA_21"/>
    <property type="match status" value="1"/>
</dbReference>
<dbReference type="InterPro" id="IPR051396">
    <property type="entry name" value="Bact_Antivir_Def_Nuclease"/>
</dbReference>
<proteinExistence type="predicted"/>
<protein>
    <submittedName>
        <fullName evidence="5">ATP-dependent endonuclease</fullName>
    </submittedName>
    <submittedName>
        <fullName evidence="4">Recombination protein F</fullName>
    </submittedName>
</protein>
<keyword evidence="5" id="KW-0378">Hydrolase</keyword>
<dbReference type="Pfam" id="PF20469">
    <property type="entry name" value="OLD-like_TOPRIM"/>
    <property type="match status" value="1"/>
</dbReference>
<evidence type="ECO:0000313" key="5">
    <source>
        <dbReference type="EMBL" id="ORX05443.1"/>
    </source>
</evidence>
<gene>
    <name evidence="5" type="ORF">AWC29_11445</name>
    <name evidence="4" type="ORF">BN973_06051</name>
</gene>
<dbReference type="CDD" id="cd01026">
    <property type="entry name" value="TOPRIM_OLD"/>
    <property type="match status" value="1"/>
</dbReference>
<evidence type="ECO:0000259" key="2">
    <source>
        <dbReference type="Pfam" id="PF13304"/>
    </source>
</evidence>
<dbReference type="GO" id="GO:0016887">
    <property type="term" value="F:ATP hydrolysis activity"/>
    <property type="evidence" value="ECO:0007669"/>
    <property type="project" value="InterPro"/>
</dbReference>
<evidence type="ECO:0000259" key="1">
    <source>
        <dbReference type="Pfam" id="PF13175"/>
    </source>
</evidence>
<organism evidence="4">
    <name type="scientific">Mycobacterium triplex</name>
    <dbReference type="NCBI Taxonomy" id="47839"/>
    <lineage>
        <taxon>Bacteria</taxon>
        <taxon>Bacillati</taxon>
        <taxon>Actinomycetota</taxon>
        <taxon>Actinomycetes</taxon>
        <taxon>Mycobacteriales</taxon>
        <taxon>Mycobacteriaceae</taxon>
        <taxon>Mycobacterium</taxon>
        <taxon>Mycobacterium simiae complex</taxon>
    </lineage>
</organism>
<reference evidence="5 6" key="3">
    <citation type="submission" date="2016-01" db="EMBL/GenBank/DDBJ databases">
        <title>The new phylogeny of the genus Mycobacterium.</title>
        <authorList>
            <person name="Tarcisio F."/>
            <person name="Conor M."/>
            <person name="Antonella G."/>
            <person name="Elisabetta G."/>
            <person name="Giulia F.S."/>
            <person name="Sara T."/>
            <person name="Anna F."/>
            <person name="Clotilde B."/>
            <person name="Roberto B."/>
            <person name="Veronica D.S."/>
            <person name="Fabio R."/>
            <person name="Monica P."/>
            <person name="Olivier J."/>
            <person name="Enrico T."/>
            <person name="Nicola S."/>
        </authorList>
    </citation>
    <scope>NUCLEOTIDE SEQUENCE [LARGE SCALE GENOMIC DNA]</scope>
    <source>
        <strain evidence="5 6">DSM 44626</strain>
    </source>
</reference>
<dbReference type="InterPro" id="IPR003959">
    <property type="entry name" value="ATPase_AAA_core"/>
</dbReference>
<dbReference type="Proteomes" id="UP000028880">
    <property type="component" value="Unassembled WGS sequence"/>
</dbReference>
<keyword evidence="5" id="KW-0255">Endonuclease</keyword>
<keyword evidence="5" id="KW-0540">Nuclease</keyword>
<feature type="domain" description="OLD protein-like TOPRIM" evidence="3">
    <location>
        <begin position="417"/>
        <end position="480"/>
    </location>
</feature>
<dbReference type="Gene3D" id="3.40.50.300">
    <property type="entry name" value="P-loop containing nucleotide triphosphate hydrolases"/>
    <property type="match status" value="1"/>
</dbReference>
<keyword evidence="6" id="KW-1185">Reference proteome</keyword>
<feature type="domain" description="Endonuclease GajA/Old nuclease/RecF-like AAA" evidence="1">
    <location>
        <begin position="1"/>
        <end position="91"/>
    </location>
</feature>
<dbReference type="AlphaFoldDB" id="A0A024K7W3"/>
<feature type="domain" description="ATPase AAA-type core" evidence="2">
    <location>
        <begin position="228"/>
        <end position="366"/>
    </location>
</feature>
<dbReference type="PANTHER" id="PTHR43581:SF4">
    <property type="entry name" value="ATP_GTP PHOSPHATASE"/>
    <property type="match status" value="1"/>
</dbReference>
<dbReference type="EMBL" id="LQPY01000014">
    <property type="protein sequence ID" value="ORX05443.1"/>
    <property type="molecule type" value="Genomic_DNA"/>
</dbReference>
<dbReference type="GO" id="GO:0005524">
    <property type="term" value="F:ATP binding"/>
    <property type="evidence" value="ECO:0007669"/>
    <property type="project" value="InterPro"/>
</dbReference>
<name>A0A024K7W3_9MYCO</name>
<evidence type="ECO:0000313" key="6">
    <source>
        <dbReference type="Proteomes" id="UP000193710"/>
    </source>
</evidence>
<sequence>MYIERLQLSNFRCFGPAGAAVNLDPRLTALIGGNGAGKTAVCEALLRMFGTQEQRRVQLDDFHVSSAETEPPSARSLQVEVILAFPELENVDEDDPESLAAADSVPEFFQQMAATEDGHLKCRFVLRATWIDDGSVDGNIGEERRVVHTFDEDYGDRWSSFREVDRNRIQMLYLPAARDGARQLAAFMRGRLWRASRWSSDLSEHLAGAADDLLEKFQSESVVTAISQALSKRWQQLHHADTEARPSFEPLQRNVGELFRNVALLFEPSPTGRKRAATALSDGQRSLLHLALSAATLDLESDFVAGKLSDQFELSLSSLPALTLLALEEPENHLSPFFLSRVVAQLTELAEQTPTQSILASHSASALARVEPDQVRHICHDRVTATSSITPIELPADVTEASKYIREAVRAHPELYFSRYVVLCEGDSEELVIPLLAQARGVPIDRSFVAVVPLGGRHTNYFWQLLSSLNVPYATLLDLDWGRDGGGVGRIKTVCQELLKLGEDPFADIQGYAQIEDLEADLDYNELIAWTEHLRRFNVFFSEPLDLDMSLLETYFDYYSADLDEGAKGPDFDSDPTPAVLGRADPVIDYWKAPERKQYLSWYRYLFANKSKPASHLRALTTVPTDKLAQPPTVLADLIDTIEKEVGLG</sequence>
<dbReference type="Proteomes" id="UP000193710">
    <property type="component" value="Unassembled WGS sequence"/>
</dbReference>
<evidence type="ECO:0000313" key="4">
    <source>
        <dbReference type="EMBL" id="CDO91642.1"/>
    </source>
</evidence>
<dbReference type="Pfam" id="PF13175">
    <property type="entry name" value="AAA_15"/>
    <property type="match status" value="1"/>
</dbReference>
<dbReference type="GO" id="GO:0004519">
    <property type="term" value="F:endonuclease activity"/>
    <property type="evidence" value="ECO:0007669"/>
    <property type="project" value="UniProtKB-KW"/>
</dbReference>
<dbReference type="OrthoDB" id="3237462at2"/>
<dbReference type="InterPro" id="IPR041685">
    <property type="entry name" value="AAA_GajA/Old/RecF-like"/>
</dbReference>
<dbReference type="RefSeq" id="WP_036474283.1">
    <property type="nucleotide sequence ID" value="NZ_HG964448.1"/>
</dbReference>
<reference evidence="4" key="1">
    <citation type="journal article" date="2014" name="Genome Announc.">
        <title>Draft Genome Sequence of Mycobacterium triplex DSM 44626.</title>
        <authorList>
            <person name="Sassi M."/>
            <person name="Croce O."/>
            <person name="Robert C."/>
            <person name="Raoult D."/>
            <person name="Drancourt M."/>
        </authorList>
    </citation>
    <scope>NUCLEOTIDE SEQUENCE [LARGE SCALE GENOMIC DNA]</scope>
    <source>
        <strain evidence="4">DSM 44626</strain>
    </source>
</reference>
<dbReference type="STRING" id="47839.BN973_06051"/>
<evidence type="ECO:0000259" key="3">
    <source>
        <dbReference type="Pfam" id="PF20469"/>
    </source>
</evidence>